<organism evidence="13 14">
    <name type="scientific">Galdieria partita</name>
    <dbReference type="NCBI Taxonomy" id="83374"/>
    <lineage>
        <taxon>Eukaryota</taxon>
        <taxon>Rhodophyta</taxon>
        <taxon>Bangiophyceae</taxon>
        <taxon>Galdieriales</taxon>
        <taxon>Galdieriaceae</taxon>
        <taxon>Galdieria</taxon>
    </lineage>
</organism>
<evidence type="ECO:0000259" key="12">
    <source>
        <dbReference type="PROSITE" id="PS51072"/>
    </source>
</evidence>
<dbReference type="InterPro" id="IPR027059">
    <property type="entry name" value="Coatomer_dsu"/>
</dbReference>
<evidence type="ECO:0000256" key="7">
    <source>
        <dbReference type="ARBA" id="ARBA00023034"/>
    </source>
</evidence>
<keyword evidence="6 10" id="KW-0653">Protein transport</keyword>
<gene>
    <name evidence="13" type="ORF">GpartN1_g1542.t1</name>
</gene>
<keyword evidence="7 10" id="KW-0333">Golgi apparatus</keyword>
<dbReference type="GO" id="GO:0051645">
    <property type="term" value="P:Golgi localization"/>
    <property type="evidence" value="ECO:0007669"/>
    <property type="project" value="TreeGrafter"/>
</dbReference>
<keyword evidence="4 10" id="KW-0963">Cytoplasm</keyword>
<keyword evidence="8 10" id="KW-0472">Membrane</keyword>
<evidence type="ECO:0000256" key="3">
    <source>
        <dbReference type="ARBA" id="ARBA00022448"/>
    </source>
</evidence>
<name>A0A9C7PTV6_9RHOD</name>
<dbReference type="OrthoDB" id="10266042at2759"/>
<dbReference type="InterPro" id="IPR011012">
    <property type="entry name" value="Longin-like_dom_sf"/>
</dbReference>
<dbReference type="CDD" id="cd09254">
    <property type="entry name" value="AP_delta-COPI_MHD"/>
    <property type="match status" value="1"/>
</dbReference>
<dbReference type="GO" id="GO:0030126">
    <property type="term" value="C:COPI vesicle coat"/>
    <property type="evidence" value="ECO:0007669"/>
    <property type="project" value="UniProtKB-UniRule"/>
</dbReference>
<dbReference type="Pfam" id="PF01217">
    <property type="entry name" value="Clat_adaptor_s"/>
    <property type="match status" value="1"/>
</dbReference>
<dbReference type="Pfam" id="PF00928">
    <property type="entry name" value="Adap_comp_sub"/>
    <property type="match status" value="1"/>
</dbReference>
<dbReference type="Gene3D" id="3.30.450.60">
    <property type="match status" value="1"/>
</dbReference>
<reference evidence="13" key="2">
    <citation type="submission" date="2022-01" db="EMBL/GenBank/DDBJ databases">
        <authorList>
            <person name="Hirooka S."/>
            <person name="Miyagishima S.Y."/>
        </authorList>
    </citation>
    <scope>NUCLEOTIDE SEQUENCE</scope>
    <source>
        <strain evidence="13">NBRC 102759</strain>
    </source>
</reference>
<comment type="subcellular location">
    <subcellularLocation>
        <location evidence="10 11">Cytoplasm</location>
    </subcellularLocation>
    <subcellularLocation>
        <location evidence="10 11">Cytoplasmic vesicle</location>
        <location evidence="10 11">COPI-coated vesicle membrane</location>
        <topology evidence="10 11">Peripheral membrane protein</topology>
        <orientation evidence="10 11">Cytoplasmic side</orientation>
    </subcellularLocation>
    <subcellularLocation>
        <location evidence="10 11">Golgi apparatus membrane</location>
        <topology evidence="10 11">Peripheral membrane protein</topology>
        <orientation evidence="10 11">Cytoplasmic side</orientation>
    </subcellularLocation>
</comment>
<dbReference type="InterPro" id="IPR022775">
    <property type="entry name" value="AP_mu_sigma_su"/>
</dbReference>
<proteinExistence type="inferred from homology"/>
<accession>A0A9C7PTV6</accession>
<dbReference type="EMBL" id="BQMJ01000010">
    <property type="protein sequence ID" value="GJQ09751.1"/>
    <property type="molecule type" value="Genomic_DNA"/>
</dbReference>
<dbReference type="InterPro" id="IPR036168">
    <property type="entry name" value="AP2_Mu_C_sf"/>
</dbReference>
<dbReference type="PANTHER" id="PTHR10121">
    <property type="entry name" value="COATOMER SUBUNIT DELTA"/>
    <property type="match status" value="1"/>
</dbReference>
<evidence type="ECO:0000256" key="5">
    <source>
        <dbReference type="ARBA" id="ARBA00022892"/>
    </source>
</evidence>
<evidence type="ECO:0000313" key="14">
    <source>
        <dbReference type="Proteomes" id="UP001061958"/>
    </source>
</evidence>
<dbReference type="SUPFAM" id="SSF49447">
    <property type="entry name" value="Second domain of Mu2 adaptin subunit (ap50) of ap2 adaptor"/>
    <property type="match status" value="1"/>
</dbReference>
<feature type="domain" description="MHD" evidence="12">
    <location>
        <begin position="304"/>
        <end position="544"/>
    </location>
</feature>
<comment type="similarity">
    <text evidence="1 10">Belongs to the adaptor complexes medium subunit family. Delta-COP subfamily.</text>
</comment>
<keyword evidence="9 10" id="KW-0968">Cytoplasmic vesicle</keyword>
<dbReference type="Proteomes" id="UP001061958">
    <property type="component" value="Unassembled WGS sequence"/>
</dbReference>
<evidence type="ECO:0000256" key="6">
    <source>
        <dbReference type="ARBA" id="ARBA00022927"/>
    </source>
</evidence>
<evidence type="ECO:0000256" key="11">
    <source>
        <dbReference type="RuleBase" id="RU366052"/>
    </source>
</evidence>
<keyword evidence="5 10" id="KW-0931">ER-Golgi transport</keyword>
<dbReference type="GO" id="GO:0000139">
    <property type="term" value="C:Golgi membrane"/>
    <property type="evidence" value="ECO:0007669"/>
    <property type="project" value="UniProtKB-SubCell"/>
</dbReference>
<protein>
    <recommendedName>
        <fullName evidence="10">Coatomer subunit delta</fullName>
    </recommendedName>
</protein>
<dbReference type="PROSITE" id="PS51072">
    <property type="entry name" value="MHD"/>
    <property type="match status" value="1"/>
</dbReference>
<evidence type="ECO:0000256" key="10">
    <source>
        <dbReference type="RuleBase" id="RU364018"/>
    </source>
</evidence>
<dbReference type="GO" id="GO:0015031">
    <property type="term" value="P:protein transport"/>
    <property type="evidence" value="ECO:0007669"/>
    <property type="project" value="UniProtKB-KW"/>
</dbReference>
<dbReference type="InterPro" id="IPR028565">
    <property type="entry name" value="MHD"/>
</dbReference>
<dbReference type="FunFam" id="3.30.450.60:FF:000003">
    <property type="entry name" value="Coatomer subunit delta"/>
    <property type="match status" value="1"/>
</dbReference>
<dbReference type="PANTHER" id="PTHR10121:SF0">
    <property type="entry name" value="COATOMER SUBUNIT DELTA"/>
    <property type="match status" value="1"/>
</dbReference>
<reference evidence="13" key="1">
    <citation type="journal article" date="2022" name="Proc. Natl. Acad. Sci. U.S.A.">
        <title>Life cycle and functional genomics of the unicellular red alga Galdieria for elucidating algal and plant evolution and industrial use.</title>
        <authorList>
            <person name="Hirooka S."/>
            <person name="Itabashi T."/>
            <person name="Ichinose T.M."/>
            <person name="Onuma R."/>
            <person name="Fujiwara T."/>
            <person name="Yamashita S."/>
            <person name="Jong L.W."/>
            <person name="Tomita R."/>
            <person name="Iwane A.H."/>
            <person name="Miyagishima S.Y."/>
        </authorList>
    </citation>
    <scope>NUCLEOTIDE SEQUENCE</scope>
    <source>
        <strain evidence="13">NBRC 102759</strain>
    </source>
</reference>
<evidence type="ECO:0000256" key="9">
    <source>
        <dbReference type="ARBA" id="ARBA00023329"/>
    </source>
</evidence>
<dbReference type="SUPFAM" id="SSF64356">
    <property type="entry name" value="SNARE-like"/>
    <property type="match status" value="1"/>
</dbReference>
<keyword evidence="14" id="KW-1185">Reference proteome</keyword>
<dbReference type="GO" id="GO:0006888">
    <property type="term" value="P:endoplasmic reticulum to Golgi vesicle-mediated transport"/>
    <property type="evidence" value="ECO:0007669"/>
    <property type="project" value="TreeGrafter"/>
</dbReference>
<dbReference type="CDD" id="cd14830">
    <property type="entry name" value="Delta_COP_N"/>
    <property type="match status" value="1"/>
</dbReference>
<dbReference type="GO" id="GO:0006890">
    <property type="term" value="P:retrograde vesicle-mediated transport, Golgi to endoplasmic reticulum"/>
    <property type="evidence" value="ECO:0007669"/>
    <property type="project" value="UniProtKB-UniRule"/>
</dbReference>
<evidence type="ECO:0000256" key="8">
    <source>
        <dbReference type="ARBA" id="ARBA00023136"/>
    </source>
</evidence>
<comment type="function">
    <text evidence="10">The coatomer is a cytosolic protein complex that binds to dilysine motifs and reversibly associates with Golgi non-clathrin-coated vesicles, which further mediate biosynthetic protein transport from the ER, via the Golgi up to the trans Golgi network. Coatomer complex is required for budding from Golgi membranes, and is essential for the retrograde Golgi-to-ER transport of dilysine-tagged proteins.</text>
</comment>
<sequence length="546" mass="61094">MTIISISILNRSGKVLLSRQFVEISRIRIESLLSAFPRLVNSSKQHTYVETESVRYLYQPLESLYVVIITTRGSNVVEDLETLRLIRKLIPEYLPLYASLDEESILEAAFELIAAFDEVVDWGGLRENVDVQQVNVLTEMFSHEEKLANMIKESKMMEAKEVAKRRAESLSREKSEREKLNKLGSDFGRLQGRSFGGISAESYQASMTMPETGFTFTGMSNYGNLDSKTSQPPMTVENSKVVSAGIGGKGLSLAGSRKQDAVLEALRKEGELMTSPAAQSKMGSTSEEKQIRNLKTKVKSTISQESVHFVAQEDIVLEMNRDGVIHSFEIKGNLILKVSDSTKASVRIHTRLGDMQAFQVRTHPNIDKNLWTSSQVLGLRDASRGFPVGSPLSILRWRLTSSEERMIPLSINCWPAESSTETVVIIEYELVAIRELENVFIHIPVPKSASTPKLRGADGEYSFNSRLGVVEWKVSIIDKNNPQGSLEFVTEPAPATSFFPVEVSFVSNEIYGDIGIESVRGYSDDSEYKFSFEKLLTTERYSIVHD</sequence>
<evidence type="ECO:0000256" key="4">
    <source>
        <dbReference type="ARBA" id="ARBA00022490"/>
    </source>
</evidence>
<dbReference type="AlphaFoldDB" id="A0A9C7PTV6"/>
<evidence type="ECO:0000256" key="2">
    <source>
        <dbReference type="ARBA" id="ARBA00011775"/>
    </source>
</evidence>
<dbReference type="Gene3D" id="2.60.40.1170">
    <property type="entry name" value="Mu homology domain, subdomain B"/>
    <property type="match status" value="2"/>
</dbReference>
<comment type="subunit">
    <text evidence="2 10">Oligomeric complex that consists of at least the alpha, beta, beta', gamma, delta, epsilon and zeta subunits.</text>
</comment>
<comment type="caution">
    <text evidence="13">The sequence shown here is derived from an EMBL/GenBank/DDBJ whole genome shotgun (WGS) entry which is preliminary data.</text>
</comment>
<evidence type="ECO:0000313" key="13">
    <source>
        <dbReference type="EMBL" id="GJQ09751.1"/>
    </source>
</evidence>
<keyword evidence="3 10" id="KW-0813">Transport</keyword>
<evidence type="ECO:0000256" key="1">
    <source>
        <dbReference type="ARBA" id="ARBA00010516"/>
    </source>
</evidence>